<dbReference type="PANTHER" id="PTHR35769:SF2">
    <property type="entry name" value="CALCINEURIN-LIKE METALLO-PHOSPHOESTERASE SUPERFAMILY PROTEIN"/>
    <property type="match status" value="1"/>
</dbReference>
<dbReference type="AlphaFoldDB" id="A0A423PW85"/>
<reference evidence="2 3" key="1">
    <citation type="submission" date="2013-10" db="EMBL/GenBank/DDBJ databases">
        <title>Salinisphaera orenii MK-B5 Genome Sequencing.</title>
        <authorList>
            <person name="Lai Q."/>
            <person name="Li C."/>
            <person name="Shao Z."/>
        </authorList>
    </citation>
    <scope>NUCLEOTIDE SEQUENCE [LARGE SCALE GENOMIC DNA]</scope>
    <source>
        <strain evidence="2 3">MK-B5</strain>
    </source>
</reference>
<dbReference type="InterPro" id="IPR029052">
    <property type="entry name" value="Metallo-depent_PP-like"/>
</dbReference>
<proteinExistence type="predicted"/>
<evidence type="ECO:0000313" key="2">
    <source>
        <dbReference type="EMBL" id="ROO29878.1"/>
    </source>
</evidence>
<dbReference type="EMBL" id="AYKH01000002">
    <property type="protein sequence ID" value="ROO29878.1"/>
    <property type="molecule type" value="Genomic_DNA"/>
</dbReference>
<keyword evidence="3" id="KW-1185">Reference proteome</keyword>
<dbReference type="SUPFAM" id="SSF56300">
    <property type="entry name" value="Metallo-dependent phosphatases"/>
    <property type="match status" value="1"/>
</dbReference>
<name>A0A423PW85_9GAMM</name>
<dbReference type="InterPro" id="IPR004843">
    <property type="entry name" value="Calcineurin-like_PHP"/>
</dbReference>
<dbReference type="PANTHER" id="PTHR35769">
    <property type="entry name" value="CALCINEURIN-LIKE METALLO-PHOSPHOESTERASE SUPERFAMILY PROTEIN"/>
    <property type="match status" value="1"/>
</dbReference>
<dbReference type="RefSeq" id="WP_123630002.1">
    <property type="nucleotide sequence ID" value="NZ_AYKH01000002.1"/>
</dbReference>
<evidence type="ECO:0000259" key="1">
    <source>
        <dbReference type="Pfam" id="PF00149"/>
    </source>
</evidence>
<accession>A0A423PW85</accession>
<gene>
    <name evidence="2" type="ORF">SAOR_01990</name>
</gene>
<sequence length="302" mass="32896">MKFGVIGDIHGFWDERDTAFFNAAGYDMLLFVGDFARVTGSRPVARRLAGLTTPAWAIPGNHDGVTLPQLLAEIRDRPSMALLGAIGMGRRVRRMAQAMAPVRLGGYTLETLNDDLGLLIARPHAMGPDRFYYRSYLQRRFGVSDFESSAARLARLIDAAPQDLIVLAHNGPSGLGDDPTAPFGCDFKPDLGDFGDPDLRAAIAHARASGRRVRTVLAGHMHHRSKHSGAWRRTHLREAETLMLNCARVPRIEADGARRHHVALTVTPEALEAETVFVDAAGDVVERTPIEPPAASNDASPL</sequence>
<dbReference type="GO" id="GO:0016787">
    <property type="term" value="F:hydrolase activity"/>
    <property type="evidence" value="ECO:0007669"/>
    <property type="project" value="InterPro"/>
</dbReference>
<comment type="caution">
    <text evidence="2">The sequence shown here is derived from an EMBL/GenBank/DDBJ whole genome shotgun (WGS) entry which is preliminary data.</text>
</comment>
<dbReference type="Proteomes" id="UP000283993">
    <property type="component" value="Unassembled WGS sequence"/>
</dbReference>
<dbReference type="Gene3D" id="3.60.21.10">
    <property type="match status" value="1"/>
</dbReference>
<feature type="domain" description="Calcineurin-like phosphoesterase" evidence="1">
    <location>
        <begin position="1"/>
        <end position="223"/>
    </location>
</feature>
<dbReference type="InterPro" id="IPR027629">
    <property type="entry name" value="DevT-like"/>
</dbReference>
<evidence type="ECO:0000313" key="3">
    <source>
        <dbReference type="Proteomes" id="UP000283993"/>
    </source>
</evidence>
<protein>
    <recommendedName>
        <fullName evidence="1">Calcineurin-like phosphoesterase domain-containing protein</fullName>
    </recommendedName>
</protein>
<dbReference type="Pfam" id="PF00149">
    <property type="entry name" value="Metallophos"/>
    <property type="match status" value="1"/>
</dbReference>
<organism evidence="2 3">
    <name type="scientific">Salinisphaera orenii MK-B5</name>
    <dbReference type="NCBI Taxonomy" id="856730"/>
    <lineage>
        <taxon>Bacteria</taxon>
        <taxon>Pseudomonadati</taxon>
        <taxon>Pseudomonadota</taxon>
        <taxon>Gammaproteobacteria</taxon>
        <taxon>Salinisphaerales</taxon>
        <taxon>Salinisphaeraceae</taxon>
        <taxon>Salinisphaera</taxon>
    </lineage>
</organism>